<feature type="chain" id="PRO_5012161480" evidence="2">
    <location>
        <begin position="26"/>
        <end position="297"/>
    </location>
</feature>
<dbReference type="EMBL" id="FRXO01000001">
    <property type="protein sequence ID" value="SHO59733.1"/>
    <property type="molecule type" value="Genomic_DNA"/>
</dbReference>
<gene>
    <name evidence="4" type="ORF">SAMN02745172_00044</name>
</gene>
<dbReference type="Gene3D" id="2.30.30.40">
    <property type="entry name" value="SH3 Domains"/>
    <property type="match status" value="1"/>
</dbReference>
<dbReference type="Pfam" id="PF08239">
    <property type="entry name" value="SH3_3"/>
    <property type="match status" value="1"/>
</dbReference>
<sequence>MTTRHWAAGALVAAAFALAPTAASAQTAGYSTGNVYLRAGPGTQYPAVGMVQKNARLAIFGCVSGYVWCDVAWGGSRGWMSGKYLQASYQNQMVEIPSYATALGLPIIGFSVGNYWDNYYRTEPWYGERAWWMNNPNRPPPPNWRPPGGGYGPGGPPPPGGWNRPPPPPPPPPGGWNNPGWNNPGGPPPPPPGGWNRPPPPPPPPPGGWNNPGWNNPGGPRPNNPAWNNPPGAPRPPAAAPVPPRPPQAMVPPRPAAPPPPQVRRIPPPSGASPQNQGTTNAPKNKLPKFLVPENQQ</sequence>
<evidence type="ECO:0000259" key="3">
    <source>
        <dbReference type="PROSITE" id="PS51781"/>
    </source>
</evidence>
<name>A0A1M7Z462_9HYPH</name>
<keyword evidence="5" id="KW-1185">Reference proteome</keyword>
<feature type="region of interest" description="Disordered" evidence="1">
    <location>
        <begin position="143"/>
        <end position="297"/>
    </location>
</feature>
<organism evidence="4 5">
    <name type="scientific">Pseudoxanthobacter soli DSM 19599</name>
    <dbReference type="NCBI Taxonomy" id="1123029"/>
    <lineage>
        <taxon>Bacteria</taxon>
        <taxon>Pseudomonadati</taxon>
        <taxon>Pseudomonadota</taxon>
        <taxon>Alphaproteobacteria</taxon>
        <taxon>Hyphomicrobiales</taxon>
        <taxon>Segnochrobactraceae</taxon>
        <taxon>Pseudoxanthobacter</taxon>
    </lineage>
</organism>
<feature type="compositionally biased region" description="Pro residues" evidence="1">
    <location>
        <begin position="185"/>
        <end position="207"/>
    </location>
</feature>
<dbReference type="STRING" id="1123029.SAMN02745172_00044"/>
<feature type="compositionally biased region" description="Pro residues" evidence="1">
    <location>
        <begin position="231"/>
        <end position="271"/>
    </location>
</feature>
<dbReference type="SMART" id="SM00287">
    <property type="entry name" value="SH3b"/>
    <property type="match status" value="1"/>
</dbReference>
<feature type="compositionally biased region" description="Low complexity" evidence="1">
    <location>
        <begin position="208"/>
        <end position="218"/>
    </location>
</feature>
<feature type="compositionally biased region" description="Low complexity" evidence="1">
    <location>
        <begin position="175"/>
        <end position="184"/>
    </location>
</feature>
<proteinExistence type="predicted"/>
<evidence type="ECO:0000313" key="5">
    <source>
        <dbReference type="Proteomes" id="UP000186406"/>
    </source>
</evidence>
<feature type="compositionally biased region" description="Pro residues" evidence="1">
    <location>
        <begin position="154"/>
        <end position="174"/>
    </location>
</feature>
<dbReference type="RefSeq" id="WP_073625228.1">
    <property type="nucleotide sequence ID" value="NZ_FRXO01000001.1"/>
</dbReference>
<reference evidence="4 5" key="1">
    <citation type="submission" date="2016-12" db="EMBL/GenBank/DDBJ databases">
        <authorList>
            <person name="Song W.-J."/>
            <person name="Kurnit D.M."/>
        </authorList>
    </citation>
    <scope>NUCLEOTIDE SEQUENCE [LARGE SCALE GENOMIC DNA]</scope>
    <source>
        <strain evidence="4 5">DSM 19599</strain>
    </source>
</reference>
<feature type="domain" description="SH3b" evidence="3">
    <location>
        <begin position="25"/>
        <end position="89"/>
    </location>
</feature>
<dbReference type="InterPro" id="IPR003646">
    <property type="entry name" value="SH3-like_bac-type"/>
</dbReference>
<keyword evidence="2" id="KW-0732">Signal</keyword>
<evidence type="ECO:0000256" key="2">
    <source>
        <dbReference type="SAM" id="SignalP"/>
    </source>
</evidence>
<feature type="compositionally biased region" description="Polar residues" evidence="1">
    <location>
        <begin position="272"/>
        <end position="283"/>
    </location>
</feature>
<evidence type="ECO:0000256" key="1">
    <source>
        <dbReference type="SAM" id="MobiDB-lite"/>
    </source>
</evidence>
<accession>A0A1M7Z462</accession>
<dbReference type="Proteomes" id="UP000186406">
    <property type="component" value="Unassembled WGS sequence"/>
</dbReference>
<protein>
    <submittedName>
        <fullName evidence="4">Uncharacterized conserved protein YraI</fullName>
    </submittedName>
</protein>
<dbReference type="PROSITE" id="PS51781">
    <property type="entry name" value="SH3B"/>
    <property type="match status" value="1"/>
</dbReference>
<dbReference type="AlphaFoldDB" id="A0A1M7Z462"/>
<feature type="signal peptide" evidence="2">
    <location>
        <begin position="1"/>
        <end position="25"/>
    </location>
</feature>
<evidence type="ECO:0000313" key="4">
    <source>
        <dbReference type="EMBL" id="SHO59733.1"/>
    </source>
</evidence>